<dbReference type="EMBL" id="KB707064">
    <property type="protein sequence ID" value="EMR64471.1"/>
    <property type="molecule type" value="Genomic_DNA"/>
</dbReference>
<feature type="region of interest" description="Disordered" evidence="2">
    <location>
        <begin position="311"/>
        <end position="335"/>
    </location>
</feature>
<evidence type="ECO:0000256" key="2">
    <source>
        <dbReference type="SAM" id="MobiDB-lite"/>
    </source>
</evidence>
<feature type="compositionally biased region" description="Basic and acidic residues" evidence="2">
    <location>
        <begin position="321"/>
        <end position="335"/>
    </location>
</feature>
<dbReference type="KEGG" id="ela:UCREL1_8564"/>
<evidence type="ECO:0000313" key="4">
    <source>
        <dbReference type="EMBL" id="EMR64471.1"/>
    </source>
</evidence>
<dbReference type="GO" id="GO:0010181">
    <property type="term" value="F:FMN binding"/>
    <property type="evidence" value="ECO:0007669"/>
    <property type="project" value="InterPro"/>
</dbReference>
<feature type="compositionally biased region" description="Pro residues" evidence="2">
    <location>
        <begin position="90"/>
        <end position="99"/>
    </location>
</feature>
<dbReference type="HOGENOM" id="CLU_694509_0_0_1"/>
<name>M7T3R0_EUTLA</name>
<organism evidence="4 5">
    <name type="scientific">Eutypa lata (strain UCR-EL1)</name>
    <name type="common">Grapevine dieback disease fungus</name>
    <name type="synonym">Eutypa armeniacae</name>
    <dbReference type="NCBI Taxonomy" id="1287681"/>
    <lineage>
        <taxon>Eukaryota</taxon>
        <taxon>Fungi</taxon>
        <taxon>Dikarya</taxon>
        <taxon>Ascomycota</taxon>
        <taxon>Pezizomycotina</taxon>
        <taxon>Sordariomycetes</taxon>
        <taxon>Xylariomycetidae</taxon>
        <taxon>Xylariales</taxon>
        <taxon>Diatrypaceae</taxon>
        <taxon>Eutypa</taxon>
    </lineage>
</organism>
<dbReference type="eggNOG" id="ENOG502SB89">
    <property type="taxonomic scope" value="Eukaryota"/>
</dbReference>
<dbReference type="Gene3D" id="2.30.110.10">
    <property type="entry name" value="Electron Transport, Fmn-binding Protein, Chain A"/>
    <property type="match status" value="1"/>
</dbReference>
<dbReference type="STRING" id="1287681.M7T3R0"/>
<dbReference type="SMART" id="SM00903">
    <property type="entry name" value="Flavin_Reduct"/>
    <property type="match status" value="1"/>
</dbReference>
<dbReference type="InterPro" id="IPR002563">
    <property type="entry name" value="Flavin_Rdtase-like_dom"/>
</dbReference>
<dbReference type="Pfam" id="PF01613">
    <property type="entry name" value="Flavin_Reduct"/>
    <property type="match status" value="1"/>
</dbReference>
<dbReference type="InterPro" id="IPR012349">
    <property type="entry name" value="Split_barrel_FMN-bd"/>
</dbReference>
<dbReference type="PANTHER" id="PTHR30466:SF1">
    <property type="entry name" value="FMN REDUCTASE (NADH) RUTF"/>
    <property type="match status" value="1"/>
</dbReference>
<dbReference type="InterPro" id="IPR050268">
    <property type="entry name" value="NADH-dep_flavin_reductase"/>
</dbReference>
<reference evidence="5" key="1">
    <citation type="journal article" date="2013" name="Genome Announc.">
        <title>Draft genome sequence of the grapevine dieback fungus Eutypa lata UCR-EL1.</title>
        <authorList>
            <person name="Blanco-Ulate B."/>
            <person name="Rolshausen P.E."/>
            <person name="Cantu D."/>
        </authorList>
    </citation>
    <scope>NUCLEOTIDE SEQUENCE [LARGE SCALE GENOMIC DNA]</scope>
    <source>
        <strain evidence="5">UCR-EL1</strain>
    </source>
</reference>
<feature type="region of interest" description="Disordered" evidence="2">
    <location>
        <begin position="35"/>
        <end position="69"/>
    </location>
</feature>
<keyword evidence="5" id="KW-1185">Reference proteome</keyword>
<dbReference type="SUPFAM" id="SSF50475">
    <property type="entry name" value="FMN-binding split barrel"/>
    <property type="match status" value="1"/>
</dbReference>
<feature type="region of interest" description="Disordered" evidence="2">
    <location>
        <begin position="87"/>
        <end position="114"/>
    </location>
</feature>
<proteinExistence type="predicted"/>
<feature type="domain" description="Flavin reductase like" evidence="3">
    <location>
        <begin position="75"/>
        <end position="382"/>
    </location>
</feature>
<evidence type="ECO:0000256" key="1">
    <source>
        <dbReference type="ARBA" id="ARBA00023002"/>
    </source>
</evidence>
<dbReference type="OrthoDB" id="2015405at2759"/>
<feature type="compositionally biased region" description="Polar residues" evidence="2">
    <location>
        <begin position="35"/>
        <end position="44"/>
    </location>
</feature>
<evidence type="ECO:0000313" key="5">
    <source>
        <dbReference type="Proteomes" id="UP000012174"/>
    </source>
</evidence>
<protein>
    <submittedName>
        <fullName evidence="4">Putative flavin reductase like domain-containing protein</fullName>
    </submittedName>
</protein>
<feature type="compositionally biased region" description="Basic and acidic residues" evidence="2">
    <location>
        <begin position="60"/>
        <end position="69"/>
    </location>
</feature>
<dbReference type="PANTHER" id="PTHR30466">
    <property type="entry name" value="FLAVIN REDUCTASE"/>
    <property type="match status" value="1"/>
</dbReference>
<gene>
    <name evidence="4" type="ORF">UCREL1_8564</name>
</gene>
<keyword evidence="1" id="KW-0560">Oxidoreductase</keyword>
<dbReference type="GO" id="GO:0042602">
    <property type="term" value="F:riboflavin reductase (NADPH) activity"/>
    <property type="evidence" value="ECO:0007669"/>
    <property type="project" value="TreeGrafter"/>
</dbReference>
<dbReference type="AlphaFoldDB" id="M7T3R0"/>
<accession>M7T3R0</accession>
<evidence type="ECO:0000259" key="3">
    <source>
        <dbReference type="SMART" id="SM00903"/>
    </source>
</evidence>
<sequence>MKSLRSLHWASGSLSNTRNGNGICLVCRRRSSSGSHAATATGVSLKSGDHKRSRKTSLVSKDRDSTLPDRFRAVMRQMPHPVVIITTLDCPPPPPPPPTTTTTTTKASEPFFDPGAVPRHWTRSDILDSSVPSRSSEIDKIKQQQQSLNDLSFRPLRPIPRAMTVSSFTSLSLRPLERVLFNIALPSRTYHAIRSSRRFNAHVLASDEHGARLADLFTKGYGLGVGADTASDGGSGHSTGLGILAGLDEYGVEVQNKSEWDAEWKHVVSSSGGGDDGGRKPVRTDISAPLLRGKGILHVLKCDLYAPLYPNDGPLSSPPRSDNDDSDRLLGYRGDDHPHVEHDNFAIMLGRVTDIVHGDGEGVAEGGDGDIALAYADGAYRMPGKQVLKHTVVTPKR</sequence>
<dbReference type="Proteomes" id="UP000012174">
    <property type="component" value="Unassembled WGS sequence"/>
</dbReference>